<organism evidence="2 3">
    <name type="scientific">Shimia marina</name>
    <dbReference type="NCBI Taxonomy" id="321267"/>
    <lineage>
        <taxon>Bacteria</taxon>
        <taxon>Pseudomonadati</taxon>
        <taxon>Pseudomonadota</taxon>
        <taxon>Alphaproteobacteria</taxon>
        <taxon>Rhodobacterales</taxon>
        <taxon>Roseobacteraceae</taxon>
    </lineage>
</organism>
<dbReference type="GO" id="GO:0006950">
    <property type="term" value="P:response to stress"/>
    <property type="evidence" value="ECO:0007669"/>
    <property type="project" value="TreeGrafter"/>
</dbReference>
<dbReference type="EMBL" id="CYPW01000017">
    <property type="protein sequence ID" value="CUH52463.1"/>
    <property type="molecule type" value="Genomic_DNA"/>
</dbReference>
<dbReference type="InterPro" id="IPR039422">
    <property type="entry name" value="MarR/SlyA-like"/>
</dbReference>
<evidence type="ECO:0000313" key="3">
    <source>
        <dbReference type="Proteomes" id="UP000054823"/>
    </source>
</evidence>
<reference evidence="2 3" key="1">
    <citation type="submission" date="2015-09" db="EMBL/GenBank/DDBJ databases">
        <authorList>
            <consortium name="Swine Surveillance"/>
        </authorList>
    </citation>
    <scope>NUCLEOTIDE SEQUENCE [LARGE SCALE GENOMIC DNA]</scope>
    <source>
        <strain evidence="2 3">CECT 7688</strain>
    </source>
</reference>
<dbReference type="Gene3D" id="1.10.10.10">
    <property type="entry name" value="Winged helix-like DNA-binding domain superfamily/Winged helix DNA-binding domain"/>
    <property type="match status" value="1"/>
</dbReference>
<dbReference type="SUPFAM" id="SSF46785">
    <property type="entry name" value="Winged helix' DNA-binding domain"/>
    <property type="match status" value="1"/>
</dbReference>
<gene>
    <name evidence="2" type="ORF">SHM7688_01909</name>
</gene>
<keyword evidence="3" id="KW-1185">Reference proteome</keyword>
<dbReference type="SMART" id="SM00347">
    <property type="entry name" value="HTH_MARR"/>
    <property type="match status" value="1"/>
</dbReference>
<name>A0A0P1EQH4_9RHOB</name>
<dbReference type="STRING" id="321267.SHM7688_01909"/>
<dbReference type="PRINTS" id="PR00598">
    <property type="entry name" value="HTHMARR"/>
</dbReference>
<protein>
    <submittedName>
        <fullName evidence="2">Homoprotocatechuate degradation operon regulator, HpaR</fullName>
    </submittedName>
</protein>
<proteinExistence type="predicted"/>
<evidence type="ECO:0000313" key="2">
    <source>
        <dbReference type="EMBL" id="CUH52463.1"/>
    </source>
</evidence>
<dbReference type="InterPro" id="IPR036388">
    <property type="entry name" value="WH-like_DNA-bd_sf"/>
</dbReference>
<sequence>MKPARALLSDAGVTEQQWRVVRVLVEEGPLDPTTIAERAVLLLPSLTRILHKLDEKGYVTRQRDEQDGRRQVIQATDAGRELIAVNMPAARGYAQQLREHLGDERYDQLLELLDDLNQIEF</sequence>
<dbReference type="InterPro" id="IPR000835">
    <property type="entry name" value="HTH_MarR-typ"/>
</dbReference>
<accession>A0A0P1EQH4</accession>
<dbReference type="InterPro" id="IPR036390">
    <property type="entry name" value="WH_DNA-bd_sf"/>
</dbReference>
<dbReference type="PANTHER" id="PTHR33164:SF13">
    <property type="entry name" value="4-HYDROXYPHENYLACETATE CATABOLISM PROTEIN"/>
    <property type="match status" value="1"/>
</dbReference>
<dbReference type="Proteomes" id="UP000054823">
    <property type="component" value="Unassembled WGS sequence"/>
</dbReference>
<dbReference type="AlphaFoldDB" id="A0A0P1EQH4"/>
<dbReference type="PANTHER" id="PTHR33164">
    <property type="entry name" value="TRANSCRIPTIONAL REGULATOR, MARR FAMILY"/>
    <property type="match status" value="1"/>
</dbReference>
<dbReference type="GO" id="GO:0003700">
    <property type="term" value="F:DNA-binding transcription factor activity"/>
    <property type="evidence" value="ECO:0007669"/>
    <property type="project" value="InterPro"/>
</dbReference>
<feature type="domain" description="HTH marR-type" evidence="1">
    <location>
        <begin position="1"/>
        <end position="118"/>
    </location>
</feature>
<evidence type="ECO:0000259" key="1">
    <source>
        <dbReference type="PROSITE" id="PS50995"/>
    </source>
</evidence>
<dbReference type="Pfam" id="PF01047">
    <property type="entry name" value="MarR"/>
    <property type="match status" value="1"/>
</dbReference>
<dbReference type="PROSITE" id="PS50995">
    <property type="entry name" value="HTH_MARR_2"/>
    <property type="match status" value="1"/>
</dbReference>